<feature type="domain" description="HTH luxR-type" evidence="1">
    <location>
        <begin position="263"/>
        <end position="320"/>
    </location>
</feature>
<dbReference type="GO" id="GO:0003677">
    <property type="term" value="F:DNA binding"/>
    <property type="evidence" value="ECO:0007669"/>
    <property type="project" value="InterPro"/>
</dbReference>
<name>A0A4Z0H2J2_9ACTN</name>
<dbReference type="Proteomes" id="UP000297948">
    <property type="component" value="Unassembled WGS sequence"/>
</dbReference>
<dbReference type="SUPFAM" id="SSF46894">
    <property type="entry name" value="C-terminal effector domain of the bipartite response regulators"/>
    <property type="match status" value="1"/>
</dbReference>
<reference evidence="2 3" key="1">
    <citation type="submission" date="2019-03" db="EMBL/GenBank/DDBJ databases">
        <authorList>
            <person name="Gonzalez-Pimentel J.L."/>
        </authorList>
    </citation>
    <scope>NUCLEOTIDE SEQUENCE [LARGE SCALE GENOMIC DNA]</scope>
    <source>
        <strain evidence="2 3">JCM 31289</strain>
    </source>
</reference>
<comment type="caution">
    <text evidence="2">The sequence shown here is derived from an EMBL/GenBank/DDBJ whole genome shotgun (WGS) entry which is preliminary data.</text>
</comment>
<evidence type="ECO:0000313" key="2">
    <source>
        <dbReference type="EMBL" id="TGB03266.1"/>
    </source>
</evidence>
<dbReference type="PANTHER" id="PTHR34293:SF1">
    <property type="entry name" value="HTH-TYPE TRANSCRIPTIONAL REGULATOR TRMBL2"/>
    <property type="match status" value="1"/>
</dbReference>
<dbReference type="GO" id="GO:0006355">
    <property type="term" value="P:regulation of DNA-templated transcription"/>
    <property type="evidence" value="ECO:0007669"/>
    <property type="project" value="InterPro"/>
</dbReference>
<organism evidence="2 3">
    <name type="scientific">Streptomyces palmae</name>
    <dbReference type="NCBI Taxonomy" id="1701085"/>
    <lineage>
        <taxon>Bacteria</taxon>
        <taxon>Bacillati</taxon>
        <taxon>Actinomycetota</taxon>
        <taxon>Actinomycetes</taxon>
        <taxon>Kitasatosporales</taxon>
        <taxon>Streptomycetaceae</taxon>
        <taxon>Streptomyces</taxon>
    </lineage>
</organism>
<proteinExistence type="predicted"/>
<dbReference type="Pfam" id="PF01978">
    <property type="entry name" value="TrmB"/>
    <property type="match status" value="1"/>
</dbReference>
<dbReference type="InterPro" id="IPR002831">
    <property type="entry name" value="Tscrpt_reg_TrmB_N"/>
</dbReference>
<dbReference type="EMBL" id="SRID01000195">
    <property type="protein sequence ID" value="TGB03266.1"/>
    <property type="molecule type" value="Genomic_DNA"/>
</dbReference>
<evidence type="ECO:0000259" key="1">
    <source>
        <dbReference type="SMART" id="SM00421"/>
    </source>
</evidence>
<dbReference type="AlphaFoldDB" id="A0A4Z0H2J2"/>
<accession>A0A4Z0H2J2</accession>
<dbReference type="InterPro" id="IPR000792">
    <property type="entry name" value="Tscrpt_reg_LuxR_C"/>
</dbReference>
<gene>
    <name evidence="2" type="ORF">E4099_19710</name>
</gene>
<dbReference type="InterPro" id="IPR036388">
    <property type="entry name" value="WH-like_DNA-bd_sf"/>
</dbReference>
<evidence type="ECO:0000313" key="3">
    <source>
        <dbReference type="Proteomes" id="UP000297948"/>
    </source>
</evidence>
<dbReference type="SMART" id="SM00421">
    <property type="entry name" value="HTH_LUXR"/>
    <property type="match status" value="1"/>
</dbReference>
<dbReference type="RefSeq" id="WP_135340411.1">
    <property type="nucleotide sequence ID" value="NZ_JBHLTX010000025.1"/>
</dbReference>
<dbReference type="Gene3D" id="1.10.10.10">
    <property type="entry name" value="Winged helix-like DNA-binding domain superfamily/Winged helix DNA-binding domain"/>
    <property type="match status" value="2"/>
</dbReference>
<dbReference type="InterPro" id="IPR016032">
    <property type="entry name" value="Sig_transdc_resp-reg_C-effctor"/>
</dbReference>
<keyword evidence="3" id="KW-1185">Reference proteome</keyword>
<sequence length="332" mass="34768">MLGAIGLDDFEESAYRALVALGSAEVGMLADRLTSPAAETMATLRRLELRGLAARSPVHPGHWVAAPPGVALGALLSSRRQELERAERAALLLDKEYRADGSAEHGALEVVTGAGPVAERFAQLRWGAAEEVCALVAGAAPEPWPAAAGDVLHRVVVERAALAGPLGPGGRVPGPGASLRVADRLPTDVVIADRTLAIVPLTVRAAEPAALVVHASGLLEALLSLFEAVWGAAIPIRLSEAAPYGPACPADAEEEALPRDAESLGPDATDLAILSLLLAGLTDASTARQLDLGLRTVQRRVKRLMELVGVTTRLQLGWHAYERGWVSRSQDL</sequence>
<protein>
    <submittedName>
        <fullName evidence="2">Helix-turn-helix transcriptional regulator</fullName>
    </submittedName>
</protein>
<dbReference type="InterPro" id="IPR051797">
    <property type="entry name" value="TrmB-like"/>
</dbReference>
<dbReference type="PANTHER" id="PTHR34293">
    <property type="entry name" value="HTH-TYPE TRANSCRIPTIONAL REGULATOR TRMBL2"/>
    <property type="match status" value="1"/>
</dbReference>
<dbReference type="OrthoDB" id="3369460at2"/>